<proteinExistence type="predicted"/>
<keyword evidence="2" id="KW-0812">Transmembrane</keyword>
<evidence type="ECO:0000313" key="4">
    <source>
        <dbReference type="Proteomes" id="UP000460715"/>
    </source>
</evidence>
<organism evidence="3 4">
    <name type="scientific">Teichococcus coralli</name>
    <dbReference type="NCBI Taxonomy" id="2545983"/>
    <lineage>
        <taxon>Bacteria</taxon>
        <taxon>Pseudomonadati</taxon>
        <taxon>Pseudomonadota</taxon>
        <taxon>Alphaproteobacteria</taxon>
        <taxon>Acetobacterales</taxon>
        <taxon>Roseomonadaceae</taxon>
        <taxon>Roseomonas</taxon>
    </lineage>
</organism>
<name>A0A845BBE5_9PROT</name>
<dbReference type="InterPro" id="IPR010664">
    <property type="entry name" value="LipoPS_assembly_LptC-rel"/>
</dbReference>
<dbReference type="InterPro" id="IPR026265">
    <property type="entry name" value="LptC"/>
</dbReference>
<accession>A0A845BBE5</accession>
<dbReference type="RefSeq" id="WP_160938325.1">
    <property type="nucleotide sequence ID" value="NZ_SNVJ01000016.1"/>
</dbReference>
<dbReference type="AlphaFoldDB" id="A0A845BBE5"/>
<protein>
    <submittedName>
        <fullName evidence="3">LPS export ABC transporter periplasmic protein LptC</fullName>
    </submittedName>
</protein>
<evidence type="ECO:0000256" key="2">
    <source>
        <dbReference type="SAM" id="Phobius"/>
    </source>
</evidence>
<keyword evidence="4" id="KW-1185">Reference proteome</keyword>
<evidence type="ECO:0000313" key="3">
    <source>
        <dbReference type="EMBL" id="MXP64913.1"/>
    </source>
</evidence>
<dbReference type="NCBIfam" id="TIGR04409">
    <property type="entry name" value="LptC_YrbK"/>
    <property type="match status" value="1"/>
</dbReference>
<feature type="region of interest" description="Disordered" evidence="1">
    <location>
        <begin position="1"/>
        <end position="23"/>
    </location>
</feature>
<keyword evidence="2" id="KW-0472">Membrane</keyword>
<evidence type="ECO:0000256" key="1">
    <source>
        <dbReference type="SAM" id="MobiDB-lite"/>
    </source>
</evidence>
<keyword evidence="2" id="KW-1133">Transmembrane helix</keyword>
<sequence>MTLPLPPRDIPAAPRTDRSSAPGLSRVLLPSRARVKVSAGALARRRLLVRVARWLLPVGALALLALIALWPEFDRAEDRGRLAFRRVTQVSSDAMRISSARYQGVDEQNRPFTITANSAVQQEQRNLVDLDHPRADMVMSNGAWVLLEADEGQYARDSSLLDLDGDVTLWHDNGSTLRTEAAKIDLVAGGATGDRPVAAQGPFGTIVSEGFRLENRGQVVVFTGKAKAVLEGGR</sequence>
<feature type="transmembrane region" description="Helical" evidence="2">
    <location>
        <begin position="54"/>
        <end position="71"/>
    </location>
</feature>
<dbReference type="OrthoDB" id="8441710at2"/>
<dbReference type="GO" id="GO:0015221">
    <property type="term" value="F:lipopolysaccharide transmembrane transporter activity"/>
    <property type="evidence" value="ECO:0007669"/>
    <property type="project" value="InterPro"/>
</dbReference>
<gene>
    <name evidence="3" type="primary">lptC</name>
    <name evidence="3" type="ORF">E0493_16300</name>
</gene>
<dbReference type="GO" id="GO:0005886">
    <property type="term" value="C:plasma membrane"/>
    <property type="evidence" value="ECO:0007669"/>
    <property type="project" value="InterPro"/>
</dbReference>
<comment type="caution">
    <text evidence="3">The sequence shown here is derived from an EMBL/GenBank/DDBJ whole genome shotgun (WGS) entry which is preliminary data.</text>
</comment>
<dbReference type="Gene3D" id="2.60.450.10">
    <property type="entry name" value="Lipopolysaccharide (LPS) transport protein A like domain"/>
    <property type="match status" value="1"/>
</dbReference>
<reference evidence="3 4" key="1">
    <citation type="submission" date="2019-03" db="EMBL/GenBank/DDBJ databases">
        <title>Roseomonas sp. a novel Roseomonas species isolated from Sea whip Gorgonian.</title>
        <authorList>
            <person name="Li F."/>
            <person name="Pan X."/>
            <person name="Huang S."/>
            <person name="Li Z."/>
            <person name="Meng B."/>
        </authorList>
    </citation>
    <scope>NUCLEOTIDE SEQUENCE [LARGE SCALE GENOMIC DNA]</scope>
    <source>
        <strain evidence="3 4">M0104</strain>
    </source>
</reference>
<dbReference type="Pfam" id="PF06835">
    <property type="entry name" value="LptC"/>
    <property type="match status" value="1"/>
</dbReference>
<dbReference type="EMBL" id="SNVJ01000016">
    <property type="protein sequence ID" value="MXP64913.1"/>
    <property type="molecule type" value="Genomic_DNA"/>
</dbReference>
<dbReference type="Proteomes" id="UP000460715">
    <property type="component" value="Unassembled WGS sequence"/>
</dbReference>